<evidence type="ECO:0000313" key="6">
    <source>
        <dbReference type="Proteomes" id="UP000095209"/>
    </source>
</evidence>
<feature type="domain" description="SH3b" evidence="4">
    <location>
        <begin position="30"/>
        <end position="92"/>
    </location>
</feature>
<evidence type="ECO:0000313" key="5">
    <source>
        <dbReference type="EMBL" id="OEH92184.1"/>
    </source>
</evidence>
<dbReference type="Pfam" id="PF08239">
    <property type="entry name" value="SH3_3"/>
    <property type="match status" value="3"/>
</dbReference>
<dbReference type="RefSeq" id="WP_069717725.1">
    <property type="nucleotide sequence ID" value="NZ_MJEH01000033.1"/>
</dbReference>
<evidence type="ECO:0000256" key="2">
    <source>
        <dbReference type="ARBA" id="ARBA00023316"/>
    </source>
</evidence>
<dbReference type="SUPFAM" id="SSF53187">
    <property type="entry name" value="Zn-dependent exopeptidases"/>
    <property type="match status" value="1"/>
</dbReference>
<dbReference type="CDD" id="cd02696">
    <property type="entry name" value="MurNAc-LAA"/>
    <property type="match status" value="1"/>
</dbReference>
<dbReference type="GO" id="GO:0030288">
    <property type="term" value="C:outer membrane-bounded periplasmic space"/>
    <property type="evidence" value="ECO:0007669"/>
    <property type="project" value="TreeGrafter"/>
</dbReference>
<feature type="region of interest" description="Disordered" evidence="3">
    <location>
        <begin position="216"/>
        <end position="244"/>
    </location>
</feature>
<dbReference type="InterPro" id="IPR012854">
    <property type="entry name" value="Cu_amine_oxidase-like_N"/>
</dbReference>
<name>A0A1E5LDM9_9BACI</name>
<dbReference type="OrthoDB" id="9806267at2"/>
<proteinExistence type="predicted"/>
<dbReference type="SUPFAM" id="SSF50044">
    <property type="entry name" value="SH3-domain"/>
    <property type="match status" value="1"/>
</dbReference>
<dbReference type="InterPro" id="IPR036582">
    <property type="entry name" value="Mao_N_sf"/>
</dbReference>
<keyword evidence="2" id="KW-0961">Cell wall biogenesis/degradation</keyword>
<evidence type="ECO:0000256" key="3">
    <source>
        <dbReference type="SAM" id="MobiDB-lite"/>
    </source>
</evidence>
<dbReference type="SUPFAM" id="SSF55383">
    <property type="entry name" value="Copper amine oxidase, domain N"/>
    <property type="match status" value="1"/>
</dbReference>
<dbReference type="InterPro" id="IPR003646">
    <property type="entry name" value="SH3-like_bac-type"/>
</dbReference>
<feature type="domain" description="SH3b" evidence="4">
    <location>
        <begin position="296"/>
        <end position="362"/>
    </location>
</feature>
<dbReference type="GO" id="GO:0008745">
    <property type="term" value="F:N-acetylmuramoyl-L-alanine amidase activity"/>
    <property type="evidence" value="ECO:0007669"/>
    <property type="project" value="InterPro"/>
</dbReference>
<reference evidence="5 6" key="1">
    <citation type="submission" date="2016-08" db="EMBL/GenBank/DDBJ databases">
        <title>Genome of Bacillus solimangrovi GH2-4.</title>
        <authorList>
            <person name="Lim S."/>
            <person name="Kim B.-C."/>
        </authorList>
    </citation>
    <scope>NUCLEOTIDE SEQUENCE [LARGE SCALE GENOMIC DNA]</scope>
    <source>
        <strain evidence="5 6">GH2-4</strain>
    </source>
</reference>
<dbReference type="InterPro" id="IPR036028">
    <property type="entry name" value="SH3-like_dom_sf"/>
</dbReference>
<dbReference type="Pfam" id="PF01520">
    <property type="entry name" value="Amidase_3"/>
    <property type="match status" value="1"/>
</dbReference>
<dbReference type="Gene3D" id="2.30.30.40">
    <property type="entry name" value="SH3 Domains"/>
    <property type="match status" value="3"/>
</dbReference>
<dbReference type="PROSITE" id="PS51781">
    <property type="entry name" value="SH3B"/>
    <property type="match status" value="2"/>
</dbReference>
<dbReference type="GO" id="GO:0071555">
    <property type="term" value="P:cell wall organization"/>
    <property type="evidence" value="ECO:0007669"/>
    <property type="project" value="UniProtKB-KW"/>
</dbReference>
<dbReference type="SMART" id="SM00287">
    <property type="entry name" value="SH3b"/>
    <property type="match status" value="3"/>
</dbReference>
<dbReference type="AlphaFoldDB" id="A0A1E5LDM9"/>
<feature type="compositionally biased region" description="Acidic residues" evidence="3">
    <location>
        <begin position="218"/>
        <end position="232"/>
    </location>
</feature>
<dbReference type="EMBL" id="MJEH01000033">
    <property type="protein sequence ID" value="OEH92184.1"/>
    <property type="molecule type" value="Genomic_DNA"/>
</dbReference>
<protein>
    <recommendedName>
        <fullName evidence="4">SH3b domain-containing protein</fullName>
    </recommendedName>
</protein>
<dbReference type="PANTHER" id="PTHR30404">
    <property type="entry name" value="N-ACETYLMURAMOYL-L-ALANINE AMIDASE"/>
    <property type="match status" value="1"/>
</dbReference>
<accession>A0A1E5LDM9</accession>
<keyword evidence="1" id="KW-0378">Hydrolase</keyword>
<evidence type="ECO:0000259" key="4">
    <source>
        <dbReference type="PROSITE" id="PS51781"/>
    </source>
</evidence>
<dbReference type="Proteomes" id="UP000095209">
    <property type="component" value="Unassembled WGS sequence"/>
</dbReference>
<organism evidence="5 6">
    <name type="scientific">Bacillus solimangrovi</name>
    <dbReference type="NCBI Taxonomy" id="1305675"/>
    <lineage>
        <taxon>Bacteria</taxon>
        <taxon>Bacillati</taxon>
        <taxon>Bacillota</taxon>
        <taxon>Bacilli</taxon>
        <taxon>Bacillales</taxon>
        <taxon>Bacillaceae</taxon>
        <taxon>Bacillus</taxon>
    </lineage>
</organism>
<comment type="caution">
    <text evidence="5">The sequence shown here is derived from an EMBL/GenBank/DDBJ whole genome shotgun (WGS) entry which is preliminary data.</text>
</comment>
<sequence>MYNRKLTSMGISIFLMFIVFLVNPIGTEAASTGIITGNNLNVRSSPATTGNVYGKLNYGDEVTILERAGEWYKIRYGDKNAYVHGNYVKKQSNSTSSNATDVTVYVNREQITLPIAPLMKNDSVLVPFREISESIGVEVKWLQDTRQVLATDNGKEVLLTIGQSNALVDGNYVSADPSPMIQDGYTVIPLRFFAEAFDAVVGWNSETKSVHILREVADSNEDEPSQSVDSDDDKEKPVQISTDTNLYSEPLTSSDIVTELQNGDEITVLGSSGTAWLEVEFDDKKGFVYKDYVTGYTDMNVVGRVNTNELNVRSGPSTDYRIVDELKKNEKVDILRFSSNWAQIKIGSTVGYVHSYYLNMTNKGKAFTSLAEPKMTNGNDRNWLTWSKLGQVSTSQQLTSKGVQIKTSATNIEKFNKSHPAIKKLNYTSTSSGTTIDVQLNDGWHYVVRDTENDLRITLLPSGLKGKRIVVDAGHGDHDPGASGATGLREKDVNLDIAKRLVKLLEQAGADVTLTRSSDKFIPLAGRVDIAHQKDADAFVSIHSDSFQSTSKGSTTFYHLGVNPSGDKSKQLSDIAIEKITAKLGTYNRGSNNKSLHVIREIDIPATLIEVAFLSNPKEEALLKTDSFKQNAAQALYETFVEFYN</sequence>
<dbReference type="STRING" id="1305675.BFG57_02625"/>
<keyword evidence="6" id="KW-1185">Reference proteome</keyword>
<dbReference type="PANTHER" id="PTHR30404:SF0">
    <property type="entry name" value="N-ACETYLMURAMOYL-L-ALANINE AMIDASE AMIC"/>
    <property type="match status" value="1"/>
</dbReference>
<evidence type="ECO:0000256" key="1">
    <source>
        <dbReference type="ARBA" id="ARBA00022801"/>
    </source>
</evidence>
<dbReference type="InterPro" id="IPR002508">
    <property type="entry name" value="MurNAc-LAA_cat"/>
</dbReference>
<dbReference type="InterPro" id="IPR050695">
    <property type="entry name" value="N-acetylmuramoyl_amidase_3"/>
</dbReference>
<dbReference type="Gene3D" id="3.40.630.40">
    <property type="entry name" value="Zn-dependent exopeptidases"/>
    <property type="match status" value="1"/>
</dbReference>
<dbReference type="SMART" id="SM00646">
    <property type="entry name" value="Ami_3"/>
    <property type="match status" value="1"/>
</dbReference>
<gene>
    <name evidence="5" type="ORF">BFG57_02625</name>
</gene>
<dbReference type="GO" id="GO:0009253">
    <property type="term" value="P:peptidoglycan catabolic process"/>
    <property type="evidence" value="ECO:0007669"/>
    <property type="project" value="InterPro"/>
</dbReference>
<dbReference type="Gene3D" id="3.30.457.10">
    <property type="entry name" value="Copper amine oxidase-like, N-terminal domain"/>
    <property type="match status" value="1"/>
</dbReference>
<dbReference type="Pfam" id="PF07833">
    <property type="entry name" value="Cu_amine_oxidN1"/>
    <property type="match status" value="1"/>
</dbReference>